<dbReference type="SUPFAM" id="SSF48168">
    <property type="entry name" value="R1 subunit of ribonucleotide reductase, N-terminal domain"/>
    <property type="match status" value="1"/>
</dbReference>
<sequence length="64" mass="7093">MATTTAERITTEAPDFHALNAMLNLYDSNGRIPFDKDHQAVAAFMANHVEPNTVPFTSQDDKLT</sequence>
<evidence type="ECO:0000259" key="1">
    <source>
        <dbReference type="Pfam" id="PF08343"/>
    </source>
</evidence>
<gene>
    <name evidence="2" type="ORF">SK91_02541</name>
</gene>
<name>A0ABR5GFJ1_9ENTR</name>
<dbReference type="Proteomes" id="UP000036305">
    <property type="component" value="Unassembled WGS sequence"/>
</dbReference>
<proteinExistence type="predicted"/>
<evidence type="ECO:0000313" key="3">
    <source>
        <dbReference type="Proteomes" id="UP000036305"/>
    </source>
</evidence>
<keyword evidence="3" id="KW-1185">Reference proteome</keyword>
<feature type="domain" description="Ribonucleotide reductase N-terminal" evidence="1">
    <location>
        <begin position="16"/>
        <end position="63"/>
    </location>
</feature>
<accession>A0ABR5GFJ1</accession>
<organism evidence="2 3">
    <name type="scientific">Klebsiella michiganensis</name>
    <dbReference type="NCBI Taxonomy" id="1134687"/>
    <lineage>
        <taxon>Bacteria</taxon>
        <taxon>Pseudomonadati</taxon>
        <taxon>Pseudomonadota</taxon>
        <taxon>Gammaproteobacteria</taxon>
        <taxon>Enterobacterales</taxon>
        <taxon>Enterobacteriaceae</taxon>
        <taxon>Klebsiella/Raoultella group</taxon>
        <taxon>Klebsiella</taxon>
    </lineage>
</organism>
<dbReference type="EMBL" id="LEUS01000016">
    <property type="protein sequence ID" value="KLY35472.1"/>
    <property type="molecule type" value="Genomic_DNA"/>
</dbReference>
<dbReference type="InterPro" id="IPR008926">
    <property type="entry name" value="RNR_R1-su_N"/>
</dbReference>
<evidence type="ECO:0000313" key="2">
    <source>
        <dbReference type="EMBL" id="KLY35472.1"/>
    </source>
</evidence>
<comment type="caution">
    <text evidence="2">The sequence shown here is derived from an EMBL/GenBank/DDBJ whole genome shotgun (WGS) entry which is preliminary data.</text>
</comment>
<dbReference type="InterPro" id="IPR013554">
    <property type="entry name" value="RNR_N"/>
</dbReference>
<dbReference type="Pfam" id="PF08343">
    <property type="entry name" value="RNR_N"/>
    <property type="match status" value="1"/>
</dbReference>
<protein>
    <recommendedName>
        <fullName evidence="1">Ribonucleotide reductase N-terminal domain-containing protein</fullName>
    </recommendedName>
</protein>
<reference evidence="2 3" key="1">
    <citation type="submission" date="2015-06" db="EMBL/GenBank/DDBJ databases">
        <title>The Genome Sequence of None.</title>
        <authorList>
            <consortium name="The Broad Institute Genomics Platform"/>
            <consortium name="The Broad Institute Genome Sequencing Center for Infectious Disease"/>
            <person name="Earl A.M."/>
            <person name="Onderdonk A.B."/>
            <person name="Kirby J."/>
            <person name="Ferraro M.J."/>
            <person name="Huang S."/>
            <person name="Spencer M."/>
            <person name="Fodor A."/>
            <person name="Hooper D."/>
            <person name="Dekker J."/>
            <person name="O'Brien T."/>
            <person name="Quan V."/>
            <person name="Gombosev A."/>
            <person name="Delaney M."/>
            <person name="DuBois A."/>
            <person name="Ernst C."/>
            <person name="Kim D.S."/>
            <person name="Rossman W."/>
            <person name="Gohs F."/>
            <person name="Petruso H."/>
            <person name="Nozar T."/>
            <person name="Mougeot F."/>
            <person name="Manson-McGuire A."/>
            <person name="Young S."/>
            <person name="Abouelleil A."/>
            <person name="Cao P."/>
            <person name="Chapman S.B."/>
            <person name="Griggs A."/>
            <person name="Priest M."/>
            <person name="Shea T."/>
            <person name="Wortman I."/>
            <person name="Wortman J.R."/>
            <person name="Nusbaum C."/>
            <person name="Birren B."/>
        </authorList>
    </citation>
    <scope>NUCLEOTIDE SEQUENCE [LARGE SCALE GENOMIC DNA]</scope>
    <source>
        <strain evidence="2 3">MGH87</strain>
    </source>
</reference>